<accession>A0AAX4P5C7</accession>
<dbReference type="EMBL" id="CP151504">
    <property type="protein sequence ID" value="WZN61248.1"/>
    <property type="molecule type" value="Genomic_DNA"/>
</dbReference>
<organism evidence="3 4">
    <name type="scientific">Chloropicon roscoffensis</name>
    <dbReference type="NCBI Taxonomy" id="1461544"/>
    <lineage>
        <taxon>Eukaryota</taxon>
        <taxon>Viridiplantae</taxon>
        <taxon>Chlorophyta</taxon>
        <taxon>Chloropicophyceae</taxon>
        <taxon>Chloropicales</taxon>
        <taxon>Chloropicaceae</taxon>
        <taxon>Chloropicon</taxon>
    </lineage>
</organism>
<keyword evidence="4" id="KW-1185">Reference proteome</keyword>
<gene>
    <name evidence="3" type="ORF">HKI87_04g27830</name>
</gene>
<feature type="domain" description="Gag1-like clamp" evidence="2">
    <location>
        <begin position="72"/>
        <end position="108"/>
    </location>
</feature>
<evidence type="ECO:0000259" key="2">
    <source>
        <dbReference type="Pfam" id="PF13259"/>
    </source>
</evidence>
<feature type="compositionally biased region" description="Gly residues" evidence="1">
    <location>
        <begin position="1"/>
        <end position="11"/>
    </location>
</feature>
<dbReference type="Proteomes" id="UP001472866">
    <property type="component" value="Chromosome 04"/>
</dbReference>
<name>A0AAX4P5C7_9CHLO</name>
<evidence type="ECO:0000313" key="3">
    <source>
        <dbReference type="EMBL" id="WZN61248.1"/>
    </source>
</evidence>
<evidence type="ECO:0000313" key="4">
    <source>
        <dbReference type="Proteomes" id="UP001472866"/>
    </source>
</evidence>
<dbReference type="PANTHER" id="PTHR33373:SF34">
    <property type="entry name" value="DUF4050 DOMAIN-CONTAINING PROTEIN"/>
    <property type="match status" value="1"/>
</dbReference>
<sequence length="108" mass="12385">MNGGGKEGGFNGMTRLRTHQSQVGSAPAYEYDTPPPFDNVAVENWERARRLWAHKPSTYKPKHKRPVLSVDITYEELLMTNKPFAQPVALQEMVDFLVDCWEQEGLYD</sequence>
<proteinExistence type="predicted"/>
<reference evidence="3 4" key="1">
    <citation type="submission" date="2024-03" db="EMBL/GenBank/DDBJ databases">
        <title>Complete genome sequence of the green alga Chloropicon roscoffensis RCC1871.</title>
        <authorList>
            <person name="Lemieux C."/>
            <person name="Pombert J.-F."/>
            <person name="Otis C."/>
            <person name="Turmel M."/>
        </authorList>
    </citation>
    <scope>NUCLEOTIDE SEQUENCE [LARGE SCALE GENOMIC DNA]</scope>
    <source>
        <strain evidence="3 4">RCC1871</strain>
    </source>
</reference>
<protein>
    <submittedName>
        <fullName evidence="3">DUF4050 domain-containing protein</fullName>
    </submittedName>
</protein>
<feature type="region of interest" description="Disordered" evidence="1">
    <location>
        <begin position="1"/>
        <end position="32"/>
    </location>
</feature>
<dbReference type="InterPro" id="IPR025124">
    <property type="entry name" value="Gag1-like_clamp"/>
</dbReference>
<dbReference type="Pfam" id="PF13259">
    <property type="entry name" value="clamp_Gag1-like"/>
    <property type="match status" value="1"/>
</dbReference>
<dbReference type="AlphaFoldDB" id="A0AAX4P5C7"/>
<evidence type="ECO:0000256" key="1">
    <source>
        <dbReference type="SAM" id="MobiDB-lite"/>
    </source>
</evidence>
<dbReference type="PANTHER" id="PTHR33373">
    <property type="entry name" value="OS07G0479600 PROTEIN"/>
    <property type="match status" value="1"/>
</dbReference>